<proteinExistence type="predicted"/>
<feature type="signal peptide" evidence="2">
    <location>
        <begin position="1"/>
        <end position="22"/>
    </location>
</feature>
<protein>
    <recommendedName>
        <fullName evidence="5">Lipoprotein</fullName>
    </recommendedName>
</protein>
<gene>
    <name evidence="3" type="ORF">LMG28688_02440</name>
</gene>
<dbReference type="RefSeq" id="WP_129564204.1">
    <property type="nucleotide sequence ID" value="NZ_CADIKL010000010.1"/>
</dbReference>
<feature type="compositionally biased region" description="Basic and acidic residues" evidence="1">
    <location>
        <begin position="54"/>
        <end position="65"/>
    </location>
</feature>
<dbReference type="Proteomes" id="UP000494119">
    <property type="component" value="Unassembled WGS sequence"/>
</dbReference>
<name>A0A6J5FTX6_9BURK</name>
<feature type="chain" id="PRO_5026978620" description="Lipoprotein" evidence="2">
    <location>
        <begin position="23"/>
        <end position="125"/>
    </location>
</feature>
<evidence type="ECO:0000313" key="4">
    <source>
        <dbReference type="Proteomes" id="UP000494119"/>
    </source>
</evidence>
<evidence type="ECO:0000313" key="3">
    <source>
        <dbReference type="EMBL" id="CAB3787313.1"/>
    </source>
</evidence>
<evidence type="ECO:0000256" key="2">
    <source>
        <dbReference type="SAM" id="SignalP"/>
    </source>
</evidence>
<accession>A0A6J5FTX6</accession>
<reference evidence="3 4" key="1">
    <citation type="submission" date="2020-04" db="EMBL/GenBank/DDBJ databases">
        <authorList>
            <person name="De Canck E."/>
        </authorList>
    </citation>
    <scope>NUCLEOTIDE SEQUENCE [LARGE SCALE GENOMIC DNA]</scope>
    <source>
        <strain evidence="3 4">LMG 28688</strain>
    </source>
</reference>
<organism evidence="3 4">
    <name type="scientific">Paraburkholderia caffeinitolerans</name>
    <dbReference type="NCBI Taxonomy" id="1723730"/>
    <lineage>
        <taxon>Bacteria</taxon>
        <taxon>Pseudomonadati</taxon>
        <taxon>Pseudomonadota</taxon>
        <taxon>Betaproteobacteria</taxon>
        <taxon>Burkholderiales</taxon>
        <taxon>Burkholderiaceae</taxon>
        <taxon>Paraburkholderia</taxon>
    </lineage>
</organism>
<keyword evidence="4" id="KW-1185">Reference proteome</keyword>
<dbReference type="EMBL" id="CADIKL010000010">
    <property type="protein sequence ID" value="CAB3787313.1"/>
    <property type="molecule type" value="Genomic_DNA"/>
</dbReference>
<evidence type="ECO:0000256" key="1">
    <source>
        <dbReference type="SAM" id="MobiDB-lite"/>
    </source>
</evidence>
<feature type="region of interest" description="Disordered" evidence="1">
    <location>
        <begin position="40"/>
        <end position="68"/>
    </location>
</feature>
<dbReference type="AlphaFoldDB" id="A0A6J5FTX6"/>
<evidence type="ECO:0008006" key="5">
    <source>
        <dbReference type="Google" id="ProtNLM"/>
    </source>
</evidence>
<keyword evidence="2" id="KW-0732">Signal</keyword>
<sequence length="125" mass="13302">MRFIRTLLVLLLCAMLPLSGLAASGLTGWCPMQGSMSAAAPMQSQSMPGCESMKSADTEHGKSDKSGGTPFCKMTVQCLAGSLYHPVSLPVLMRPAARVSPLRFHYAQACPARGPDGPWRPPRAL</sequence>